<dbReference type="InterPro" id="IPR029055">
    <property type="entry name" value="Ntn_hydrolases_N"/>
</dbReference>
<dbReference type="PROSITE" id="PS51278">
    <property type="entry name" value="GATASE_TYPE_2"/>
    <property type="match status" value="1"/>
</dbReference>
<keyword evidence="7" id="KW-0479">Metal-binding</keyword>
<keyword evidence="4" id="KW-0028">Amino-acid biosynthesis</keyword>
<dbReference type="InterPro" id="IPR006982">
    <property type="entry name" value="Glu_synth_centr_N"/>
</dbReference>
<comment type="cofactor">
    <cofactor evidence="1">
        <name>FMN</name>
        <dbReference type="ChEBI" id="CHEBI:58210"/>
    </cofactor>
</comment>
<comment type="cofactor">
    <cofactor evidence="2">
        <name>[3Fe-4S] cluster</name>
        <dbReference type="ChEBI" id="CHEBI:21137"/>
    </cofactor>
</comment>
<dbReference type="Pfam" id="PF04898">
    <property type="entry name" value="Glu_syn_central"/>
    <property type="match status" value="1"/>
</dbReference>
<evidence type="ECO:0000256" key="4">
    <source>
        <dbReference type="ARBA" id="ARBA00022605"/>
    </source>
</evidence>
<keyword evidence="8" id="KW-0315">Glutamine amidotransferase</keyword>
<keyword evidence="6" id="KW-0288">FMN</keyword>
<evidence type="ECO:0000256" key="2">
    <source>
        <dbReference type="ARBA" id="ARBA00001927"/>
    </source>
</evidence>
<dbReference type="CDD" id="cd00713">
    <property type="entry name" value="GltS"/>
    <property type="match status" value="1"/>
</dbReference>
<keyword evidence="11" id="KW-0411">Iron-sulfur</keyword>
<dbReference type="GO" id="GO:0006537">
    <property type="term" value="P:glutamate biosynthetic process"/>
    <property type="evidence" value="ECO:0007669"/>
    <property type="project" value="UniProtKB-KW"/>
</dbReference>
<dbReference type="InterPro" id="IPR050711">
    <property type="entry name" value="ET-N_metabolism_enzyme"/>
</dbReference>
<gene>
    <name evidence="16" type="ORF">A7E78_03920</name>
</gene>
<evidence type="ECO:0000259" key="15">
    <source>
        <dbReference type="PROSITE" id="PS51278"/>
    </source>
</evidence>
<dbReference type="GO" id="GO:0051538">
    <property type="term" value="F:3 iron, 4 sulfur cluster binding"/>
    <property type="evidence" value="ECO:0007669"/>
    <property type="project" value="UniProtKB-KW"/>
</dbReference>
<evidence type="ECO:0000256" key="12">
    <source>
        <dbReference type="ARBA" id="ARBA00023164"/>
    </source>
</evidence>
<evidence type="ECO:0000256" key="3">
    <source>
        <dbReference type="ARBA" id="ARBA00009716"/>
    </source>
</evidence>
<evidence type="ECO:0000256" key="11">
    <source>
        <dbReference type="ARBA" id="ARBA00023014"/>
    </source>
</evidence>
<evidence type="ECO:0000256" key="6">
    <source>
        <dbReference type="ARBA" id="ARBA00022643"/>
    </source>
</evidence>
<dbReference type="GO" id="GO:0015930">
    <property type="term" value="F:glutamate synthase activity"/>
    <property type="evidence" value="ECO:0007669"/>
    <property type="project" value="InterPro"/>
</dbReference>
<dbReference type="OrthoDB" id="9758182at2"/>
<dbReference type="RefSeq" id="WP_072283016.1">
    <property type="nucleotide sequence ID" value="NZ_CP015519.1"/>
</dbReference>
<evidence type="ECO:0000256" key="10">
    <source>
        <dbReference type="ARBA" id="ARBA00023004"/>
    </source>
</evidence>
<dbReference type="Pfam" id="PF01493">
    <property type="entry name" value="GXGXG"/>
    <property type="match status" value="1"/>
</dbReference>
<dbReference type="GO" id="GO:0046872">
    <property type="term" value="F:metal ion binding"/>
    <property type="evidence" value="ECO:0007669"/>
    <property type="project" value="UniProtKB-KW"/>
</dbReference>
<keyword evidence="5" id="KW-0285">Flavoprotein</keyword>
<name>A0A1L3GM94_9BACT</name>
<dbReference type="Pfam" id="PF00310">
    <property type="entry name" value="GATase_2"/>
    <property type="match status" value="1"/>
</dbReference>
<organism evidence="16 17">
    <name type="scientific">Syntrophotalea acetylenivorans</name>
    <dbReference type="NCBI Taxonomy" id="1842532"/>
    <lineage>
        <taxon>Bacteria</taxon>
        <taxon>Pseudomonadati</taxon>
        <taxon>Thermodesulfobacteriota</taxon>
        <taxon>Desulfuromonadia</taxon>
        <taxon>Desulfuromonadales</taxon>
        <taxon>Syntrophotaleaceae</taxon>
        <taxon>Syntrophotalea</taxon>
    </lineage>
</organism>
<evidence type="ECO:0000256" key="1">
    <source>
        <dbReference type="ARBA" id="ARBA00001917"/>
    </source>
</evidence>
<dbReference type="PANTHER" id="PTHR11938">
    <property type="entry name" value="FAD NADPH DEHYDROGENASE/OXIDOREDUCTASE"/>
    <property type="match status" value="1"/>
</dbReference>
<evidence type="ECO:0000256" key="14">
    <source>
        <dbReference type="ARBA" id="ARBA00029440"/>
    </source>
</evidence>
<feature type="domain" description="Glutamine amidotransferase type-2" evidence="15">
    <location>
        <begin position="11"/>
        <end position="399"/>
    </location>
</feature>
<evidence type="ECO:0000256" key="13">
    <source>
        <dbReference type="ARBA" id="ARBA00023291"/>
    </source>
</evidence>
<comment type="similarity">
    <text evidence="3">Belongs to the glutamate synthase family.</text>
</comment>
<dbReference type="InterPro" id="IPR013785">
    <property type="entry name" value="Aldolase_TIM"/>
</dbReference>
<dbReference type="Gene3D" id="2.160.20.60">
    <property type="entry name" value="Glutamate synthase, alpha subunit, C-terminal domain"/>
    <property type="match status" value="1"/>
</dbReference>
<keyword evidence="12" id="KW-0314">Glutamate biosynthesis</keyword>
<accession>A0A1L3GM94</accession>
<sequence>MDFGERYYDGCGFGLLAHIKNQPSHTLVEDAVRALARLMHRGAIAADGKTGDGSGLLCSMPHDFMRRVAAESGVSLPEQYAVAMLFLDDEERQLGVFEETCEKNDLRLLHVREVPLDTSVLGERAFKLLPKIRQAFVVPAALVATRRFDALLYLTRKEVEHQLGADKDFYIPSFCRKTVAYKGLVMPTHIRTLYPDLAQHDFRCSFVLFHQRFSTNTLPLWKLAQPMRTLAHNGEINSLQANRFHARHKFNDAKSPVFSDQELARLFPLLEENASDSASLDNMLEFLLANGMDFFKAVRALIPPPRHNVAHMDAHLRSFYEYISTAYEPWDGPAAITLTDGRYVGCILDRNGLRPAKYLITTDDRLLVTSEYGVLDIPPEQIRERGRLQSGEMIAADLEQGQFFTTGDIDRYLMDSQPYGAWLTDHTCYLQEFIEHQFDDLSGYECAELATHQRYFNVTHEILEIYVQSMLEAGKEPTGSMGDDTPMAAFSTKPRSFSDFFRQRFAQVTNPPIDPYREKAVMSTTVGFGELGNPLLETPERAHRLKSISPILCREIFDVLLSFGDPDHPRYDPSYKVGRFATGFEHDLKASLHQLGEQVVQAVAKDGVRTIVLDDRTVNAETKIIPIALAVGYLNQRLLQARLRHRVSIVAVTGEVCDPHAACVLLGYGAMAVYPWLLYASGLEICRRSGRTPRESRLGMRNLYRAMTMGILKIMSKMGISTVASYCNAALFDIIGLSREIGAECFPGSALHLPGLGYAQIEKRIDALHNQVFRHNYLAPIYPLEMGSLYRHQPGGEYHDFASQTILALHRFARSLDREDYLTFRERMAGRESSFVRDFLAFSSPYAPIPLEEVEPVEAITRRFDSAAMSLGSISPECHQALAEALHILGGCSNSGEGGEDPVRYRTNRNSKIKQIASGRFGVTPAYLRSAEEIQIKIAQGAKPGEGGQLPGTKVSPLIATLRYTVPGVTLISPPPHHDIYSIEDLAQLIFDLRQVNPSARISVKLVSCDGVGTIACGVAKAYADRVIVSGCDGGTGAAPQTSIKFAGNPWELGLSEAHNSLKASGLRELVELQTDGGFKIGADVVKAAMLGAEFFGFGTALLVMLGCKMLRVCHLNACSVGVATQRDELREHFVGTVDKVVAYLRNVAEDVREILASLGLRSLDEVIGRSDLLAVSDQPKAADFDFSLLLTRLEGPDRRRLPNPPFDQNTFEKEVLDEVLPAIRDPRREVLVERSIQNINRSFGALISGEVAHYYGNAGLPRNALTFHLQGVAGQSLGAFLVTGLNIFLKGVANDYVGKGMHGGRIIVTPCIYQEGASAVGNTCLYGATGGKLFVSGTAGERFAVRNSGALAVVEGTGDHACEYMTGGTVVILGETGINFGAGMTGGAAFVYDQGKTFMDKLNRELVEARRINVDEDSEGKIYLRKILLSYHNRTASPKAARILDNYREELEYFWMVTPKDMKAPLNPKEGD</sequence>
<dbReference type="KEGG" id="pef:A7E78_03920"/>
<dbReference type="Pfam" id="PF01645">
    <property type="entry name" value="Glu_synthase"/>
    <property type="match status" value="1"/>
</dbReference>
<dbReference type="Proteomes" id="UP000182517">
    <property type="component" value="Chromosome"/>
</dbReference>
<dbReference type="EMBL" id="CP015519">
    <property type="protein sequence ID" value="APG27054.1"/>
    <property type="molecule type" value="Genomic_DNA"/>
</dbReference>
<comment type="pathway">
    <text evidence="14">Amino-acid biosynthesis.</text>
</comment>
<evidence type="ECO:0000313" key="17">
    <source>
        <dbReference type="Proteomes" id="UP000182517"/>
    </source>
</evidence>
<keyword evidence="10" id="KW-0408">Iron</keyword>
<dbReference type="GO" id="GO:0019676">
    <property type="term" value="P:ammonia assimilation cycle"/>
    <property type="evidence" value="ECO:0007669"/>
    <property type="project" value="TreeGrafter"/>
</dbReference>
<evidence type="ECO:0000256" key="7">
    <source>
        <dbReference type="ARBA" id="ARBA00022723"/>
    </source>
</evidence>
<dbReference type="SUPFAM" id="SSF51395">
    <property type="entry name" value="FMN-linked oxidoreductases"/>
    <property type="match status" value="1"/>
</dbReference>
<dbReference type="InterPro" id="IPR002932">
    <property type="entry name" value="Glu_synthdom"/>
</dbReference>
<dbReference type="PANTHER" id="PTHR11938:SF148">
    <property type="entry name" value="GLUTAMATE SYNTHASE [NADPH] LARGE CHAIN"/>
    <property type="match status" value="1"/>
</dbReference>
<keyword evidence="9" id="KW-0560">Oxidoreductase</keyword>
<evidence type="ECO:0000256" key="8">
    <source>
        <dbReference type="ARBA" id="ARBA00022962"/>
    </source>
</evidence>
<keyword evidence="13" id="KW-0003">3Fe-4S</keyword>
<dbReference type="STRING" id="1842532.A7E78_03920"/>
<dbReference type="InterPro" id="IPR002489">
    <property type="entry name" value="Glu_synth_asu_C"/>
</dbReference>
<keyword evidence="17" id="KW-1185">Reference proteome</keyword>
<dbReference type="InterPro" id="IPR036485">
    <property type="entry name" value="Glu_synth_asu_C_sf"/>
</dbReference>
<dbReference type="SUPFAM" id="SSF56235">
    <property type="entry name" value="N-terminal nucleophile aminohydrolases (Ntn hydrolases)"/>
    <property type="match status" value="1"/>
</dbReference>
<reference evidence="16 17" key="1">
    <citation type="journal article" date="2017" name="Genome Announc.">
        <title>Complete Genome Sequences of Two Acetylene-Fermenting Pelobacter acetylenicus Strains.</title>
        <authorList>
            <person name="Sutton J.M."/>
            <person name="Baesman S.M."/>
            <person name="Fierst J.L."/>
            <person name="Poret-Peterson A.T."/>
            <person name="Oremland R.S."/>
            <person name="Dunlap D.S."/>
            <person name="Akob D.M."/>
        </authorList>
    </citation>
    <scope>NUCLEOTIDE SEQUENCE [LARGE SCALE GENOMIC DNA]</scope>
    <source>
        <strain evidence="16 17">SFB93</strain>
    </source>
</reference>
<dbReference type="Gene3D" id="3.20.20.70">
    <property type="entry name" value="Aldolase class I"/>
    <property type="match status" value="2"/>
</dbReference>
<protein>
    <submittedName>
        <fullName evidence="16">Glutamate synthase</fullName>
    </submittedName>
</protein>
<dbReference type="SUPFAM" id="SSF69336">
    <property type="entry name" value="Alpha subunit of glutamate synthase, C-terminal domain"/>
    <property type="match status" value="1"/>
</dbReference>
<dbReference type="NCBIfam" id="NF008730">
    <property type="entry name" value="PRK11750.1"/>
    <property type="match status" value="1"/>
</dbReference>
<dbReference type="CDD" id="cd00982">
    <property type="entry name" value="gltB_C"/>
    <property type="match status" value="1"/>
</dbReference>
<proteinExistence type="inferred from homology"/>
<dbReference type="CDD" id="cd02808">
    <property type="entry name" value="GltS_FMN"/>
    <property type="match status" value="1"/>
</dbReference>
<dbReference type="Gene3D" id="3.60.20.10">
    <property type="entry name" value="Glutamine Phosphoribosylpyrophosphate, subunit 1, domain 1"/>
    <property type="match status" value="1"/>
</dbReference>
<dbReference type="InterPro" id="IPR017932">
    <property type="entry name" value="GATase_2_dom"/>
</dbReference>
<evidence type="ECO:0000313" key="16">
    <source>
        <dbReference type="EMBL" id="APG27054.1"/>
    </source>
</evidence>
<evidence type="ECO:0000256" key="5">
    <source>
        <dbReference type="ARBA" id="ARBA00022630"/>
    </source>
</evidence>
<evidence type="ECO:0000256" key="9">
    <source>
        <dbReference type="ARBA" id="ARBA00023002"/>
    </source>
</evidence>